<dbReference type="GO" id="GO:0009384">
    <property type="term" value="F:N-acylmannosamine kinase activity"/>
    <property type="evidence" value="ECO:0007669"/>
    <property type="project" value="UniProtKB-EC"/>
</dbReference>
<dbReference type="Proteomes" id="UP000008956">
    <property type="component" value="Chromosome"/>
</dbReference>
<gene>
    <name evidence="2" type="ORF">RTO_23850</name>
</gene>
<dbReference type="STRING" id="33039.ERS852502_01182"/>
<evidence type="ECO:0000313" key="2">
    <source>
        <dbReference type="EMBL" id="CBL26872.1"/>
    </source>
</evidence>
<dbReference type="Gene3D" id="3.30.420.40">
    <property type="match status" value="2"/>
</dbReference>
<dbReference type="SUPFAM" id="SSF53067">
    <property type="entry name" value="Actin-like ATPase domain"/>
    <property type="match status" value="1"/>
</dbReference>
<dbReference type="PANTHER" id="PTHR18964">
    <property type="entry name" value="ROK (REPRESSOR, ORF, KINASE) FAMILY"/>
    <property type="match status" value="1"/>
</dbReference>
<name>D4M6L0_9FIRM</name>
<dbReference type="InterPro" id="IPR043129">
    <property type="entry name" value="ATPase_NBD"/>
</dbReference>
<accession>D4M6L0</accession>
<dbReference type="PANTHER" id="PTHR18964:SF165">
    <property type="entry name" value="BETA-GLUCOSIDE KINASE"/>
    <property type="match status" value="1"/>
</dbReference>
<proteinExistence type="inferred from homology"/>
<dbReference type="InterPro" id="IPR000600">
    <property type="entry name" value="ROK"/>
</dbReference>
<evidence type="ECO:0000256" key="1">
    <source>
        <dbReference type="ARBA" id="ARBA00006479"/>
    </source>
</evidence>
<reference evidence="2 3" key="1">
    <citation type="submission" date="2010-03" db="EMBL/GenBank/DDBJ databases">
        <title>The genome sequence of Ruminococcus torques L2-14.</title>
        <authorList>
            <consortium name="metaHIT consortium -- http://www.metahit.eu/"/>
            <person name="Pajon A."/>
            <person name="Turner K."/>
            <person name="Parkhill J."/>
            <person name="Duncan S."/>
            <person name="Flint H."/>
        </authorList>
    </citation>
    <scope>NUCLEOTIDE SEQUENCE [LARGE SCALE GENOMIC DNA]</scope>
    <source>
        <strain evidence="2 3">L2-14</strain>
    </source>
</reference>
<dbReference type="PATRIC" id="fig|657313.3.peg.2279"/>
<dbReference type="EMBL" id="FP929055">
    <property type="protein sequence ID" value="CBL26872.1"/>
    <property type="molecule type" value="Genomic_DNA"/>
</dbReference>
<dbReference type="EC" id="2.7.1.60" evidence="2"/>
<keyword evidence="2" id="KW-0418">Kinase</keyword>
<protein>
    <submittedName>
        <fullName evidence="2">Transcriptional regulator/sugar kinase</fullName>
        <ecNumber evidence="2">2.7.1.60</ecNumber>
    </submittedName>
</protein>
<evidence type="ECO:0000313" key="3">
    <source>
        <dbReference type="Proteomes" id="UP000008956"/>
    </source>
</evidence>
<dbReference type="AlphaFoldDB" id="D4M6L0"/>
<dbReference type="HOGENOM" id="CLU_036604_0_2_9"/>
<reference evidence="2 3" key="2">
    <citation type="submission" date="2010-03" db="EMBL/GenBank/DDBJ databases">
        <authorList>
            <person name="Pajon A."/>
        </authorList>
    </citation>
    <scope>NUCLEOTIDE SEQUENCE [LARGE SCALE GENOMIC DNA]</scope>
    <source>
        <strain evidence="2 3">L2-14</strain>
    </source>
</reference>
<comment type="similarity">
    <text evidence="1">Belongs to the ROK (NagC/XylR) family.</text>
</comment>
<dbReference type="Pfam" id="PF00480">
    <property type="entry name" value="ROK"/>
    <property type="match status" value="1"/>
</dbReference>
<dbReference type="CDD" id="cd24068">
    <property type="entry name" value="ASKHA_NBD_ROK_FnNanK-like"/>
    <property type="match status" value="1"/>
</dbReference>
<organism evidence="2 3">
    <name type="scientific">[Ruminococcus] torques L2-14</name>
    <dbReference type="NCBI Taxonomy" id="657313"/>
    <lineage>
        <taxon>Bacteria</taxon>
        <taxon>Bacillati</taxon>
        <taxon>Bacillota</taxon>
        <taxon>Clostridia</taxon>
        <taxon>Lachnospirales</taxon>
        <taxon>Lachnospiraceae</taxon>
        <taxon>Mediterraneibacter</taxon>
    </lineage>
</organism>
<dbReference type="KEGG" id="rto:RTO_23850"/>
<keyword evidence="2" id="KW-0808">Transferase</keyword>
<sequence length="303" mass="32572">MKENERGKAEMKKYISIDIGGTAIKYGIVSEDAEVLLKKEMKTEAQKGGPAILDKVIGIVEALKEEADAGVCISTAGMVDIEKGEIFYSAPLIPNYIGTAFKKTVEERFGIPCEVENDVNCAGLAEYKAGAAAGSKAAVMLTIGTGIGGCILLNGEVFHGFSNSACEVGYMHMDDSDFQTLGAASILTKKVAAWKGEPAENWSGYRIFEEAKKGDKICNRAIDEMTDVLGKGIANICYVVNPEVVVLGGGIMAQEAFLKDKIEKAVEKYLVSSMWEHTSIAFAKNQNNAGMLGAFYHFQGRHA</sequence>